<accession>A0A0A8WEB6</accession>
<sequence length="134" mass="15021">MINLETLCNGETKEKIENGFMEIFKNIQDPNTPATSTRSLTVKVTLKPGKNRSHVNTQIQVIPKLASVLPSETDIIVEKDFRTGEVNANEYGNQLPGQVKLGDLESKETSVTEETEVKESEEDNIRKFKSLKDL</sequence>
<dbReference type="EMBL" id="LN681536">
    <property type="protein sequence ID" value="CEK40367.1"/>
    <property type="molecule type" value="Genomic_DNA"/>
</dbReference>
<feature type="compositionally biased region" description="Basic and acidic residues" evidence="1">
    <location>
        <begin position="102"/>
        <end position="123"/>
    </location>
</feature>
<dbReference type="OrthoDB" id="15240at10239"/>
<keyword evidence="3" id="KW-1185">Reference proteome</keyword>
<dbReference type="GeneID" id="26647068"/>
<feature type="region of interest" description="Disordered" evidence="1">
    <location>
        <begin position="88"/>
        <end position="123"/>
    </location>
</feature>
<evidence type="ECO:0000313" key="3">
    <source>
        <dbReference type="Proteomes" id="UP000030730"/>
    </source>
</evidence>
<dbReference type="KEGG" id="vg:26647068"/>
<proteinExistence type="predicted"/>
<protein>
    <submittedName>
        <fullName evidence="2">Replication terminator protein</fullName>
    </submittedName>
</protein>
<reference evidence="2 3" key="1">
    <citation type="submission" date="2014-12" db="EMBL/GenBank/DDBJ databases">
        <title>Whole Genome Sequence and Molecular Characterization of Siphoviridae / Myoviridae Phage Infecting Clostridium difficile.</title>
        <authorList>
            <person name="Monot M."/>
        </authorList>
    </citation>
    <scope>NUCLEOTIDE SEQUENCE [LARGE SCALE GENOMIC DNA]</scope>
</reference>
<organism evidence="2 3">
    <name type="scientific">Clostridium phage phiCD146</name>
    <dbReference type="NCBI Taxonomy" id="1582151"/>
    <lineage>
        <taxon>Viruses</taxon>
        <taxon>Duplodnaviria</taxon>
        <taxon>Heunggongvirae</taxon>
        <taxon>Uroviricota</taxon>
        <taxon>Caudoviricetes</taxon>
        <taxon>Leicestervirus</taxon>
        <taxon>Leicestervirus CD146</taxon>
    </lineage>
</organism>
<evidence type="ECO:0000256" key="1">
    <source>
        <dbReference type="SAM" id="MobiDB-lite"/>
    </source>
</evidence>
<name>A0A0A8WEB6_9CAUD</name>
<gene>
    <name evidence="2" type="ORF">PHICD146_20038</name>
</gene>
<dbReference type="Proteomes" id="UP000030730">
    <property type="component" value="Genome"/>
</dbReference>
<evidence type="ECO:0000313" key="2">
    <source>
        <dbReference type="EMBL" id="CEK40367.1"/>
    </source>
</evidence>
<dbReference type="RefSeq" id="YP_009214166.1">
    <property type="nucleotide sequence ID" value="NC_028958.1"/>
</dbReference>